<reference evidence="6 7" key="1">
    <citation type="submission" date="2021-06" db="EMBL/GenBank/DDBJ databases">
        <authorList>
            <person name="Palmer J.M."/>
        </authorList>
    </citation>
    <scope>NUCLEOTIDE SEQUENCE [LARGE SCALE GENOMIC DNA]</scope>
    <source>
        <strain evidence="6 7">XC_2019</strain>
        <tissue evidence="6">Muscle</tissue>
    </source>
</reference>
<dbReference type="InterPro" id="IPR000819">
    <property type="entry name" value="Peptidase_M17_C"/>
</dbReference>
<dbReference type="SUPFAM" id="SSF53187">
    <property type="entry name" value="Zn-dependent exopeptidases"/>
    <property type="match status" value="2"/>
</dbReference>
<sequence>MDAMRADMGGAATVCASIVTAAALKLPVNIIGGLLSVHPLLSGSILVYLEKHHPCFCFDQVWPRCVRTCPVERPPNQEFVTAPHWAHLDIAGVMSNKDEVPYLRKGMSGRPTRTLVEFAAGLAHSG</sequence>
<gene>
    <name evidence="6" type="ORF">XENOCAPTIV_029559</name>
</gene>
<evidence type="ECO:0000259" key="5">
    <source>
        <dbReference type="Pfam" id="PF00883"/>
    </source>
</evidence>
<evidence type="ECO:0000313" key="6">
    <source>
        <dbReference type="EMBL" id="MEQ2212343.1"/>
    </source>
</evidence>
<keyword evidence="2" id="KW-0031">Aminopeptidase</keyword>
<dbReference type="PANTHER" id="PTHR11963:SF23">
    <property type="entry name" value="CYTOSOL AMINOPEPTIDASE"/>
    <property type="match status" value="1"/>
</dbReference>
<protein>
    <recommendedName>
        <fullName evidence="5">Cytosol aminopeptidase domain-containing protein</fullName>
    </recommendedName>
</protein>
<comment type="caution">
    <text evidence="6">The sequence shown here is derived from an EMBL/GenBank/DDBJ whole genome shotgun (WGS) entry which is preliminary data.</text>
</comment>
<evidence type="ECO:0000313" key="7">
    <source>
        <dbReference type="Proteomes" id="UP001434883"/>
    </source>
</evidence>
<comment type="similarity">
    <text evidence="1">Belongs to the peptidase M17 family.</text>
</comment>
<evidence type="ECO:0000256" key="3">
    <source>
        <dbReference type="ARBA" id="ARBA00022670"/>
    </source>
</evidence>
<dbReference type="Gene3D" id="3.40.630.10">
    <property type="entry name" value="Zn peptidases"/>
    <property type="match status" value="2"/>
</dbReference>
<name>A0ABV0RVW4_9TELE</name>
<dbReference type="InterPro" id="IPR011356">
    <property type="entry name" value="Leucine_aapep/pepB"/>
</dbReference>
<keyword evidence="7" id="KW-1185">Reference proteome</keyword>
<organism evidence="6 7">
    <name type="scientific">Xenoophorus captivus</name>
    <dbReference type="NCBI Taxonomy" id="1517983"/>
    <lineage>
        <taxon>Eukaryota</taxon>
        <taxon>Metazoa</taxon>
        <taxon>Chordata</taxon>
        <taxon>Craniata</taxon>
        <taxon>Vertebrata</taxon>
        <taxon>Euteleostomi</taxon>
        <taxon>Actinopterygii</taxon>
        <taxon>Neopterygii</taxon>
        <taxon>Teleostei</taxon>
        <taxon>Neoteleostei</taxon>
        <taxon>Acanthomorphata</taxon>
        <taxon>Ovalentaria</taxon>
        <taxon>Atherinomorphae</taxon>
        <taxon>Cyprinodontiformes</taxon>
        <taxon>Goodeidae</taxon>
        <taxon>Xenoophorus</taxon>
    </lineage>
</organism>
<feature type="domain" description="Cytosol aminopeptidase" evidence="5">
    <location>
        <begin position="77"/>
        <end position="116"/>
    </location>
</feature>
<evidence type="ECO:0000256" key="2">
    <source>
        <dbReference type="ARBA" id="ARBA00022438"/>
    </source>
</evidence>
<dbReference type="Proteomes" id="UP001434883">
    <property type="component" value="Unassembled WGS sequence"/>
</dbReference>
<feature type="domain" description="Cytosol aminopeptidase" evidence="5">
    <location>
        <begin position="1"/>
        <end position="39"/>
    </location>
</feature>
<dbReference type="EMBL" id="JAHRIN010059680">
    <property type="protein sequence ID" value="MEQ2212343.1"/>
    <property type="molecule type" value="Genomic_DNA"/>
</dbReference>
<evidence type="ECO:0000256" key="4">
    <source>
        <dbReference type="ARBA" id="ARBA00022801"/>
    </source>
</evidence>
<evidence type="ECO:0000256" key="1">
    <source>
        <dbReference type="ARBA" id="ARBA00009528"/>
    </source>
</evidence>
<proteinExistence type="inferred from homology"/>
<accession>A0ABV0RVW4</accession>
<dbReference type="PANTHER" id="PTHR11963">
    <property type="entry name" value="LEUCINE AMINOPEPTIDASE-RELATED"/>
    <property type="match status" value="1"/>
</dbReference>
<keyword evidence="3" id="KW-0645">Protease</keyword>
<dbReference type="Pfam" id="PF00883">
    <property type="entry name" value="Peptidase_M17"/>
    <property type="match status" value="2"/>
</dbReference>
<keyword evidence="4" id="KW-0378">Hydrolase</keyword>